<dbReference type="Pfam" id="PF18941">
    <property type="entry name" value="DUF5688"/>
    <property type="match status" value="1"/>
</dbReference>
<protein>
    <submittedName>
        <fullName evidence="1">Uncharacterized protein</fullName>
    </submittedName>
</protein>
<evidence type="ECO:0000313" key="2">
    <source>
        <dbReference type="Proteomes" id="UP000824263"/>
    </source>
</evidence>
<dbReference type="Proteomes" id="UP000824263">
    <property type="component" value="Unassembled WGS sequence"/>
</dbReference>
<proteinExistence type="predicted"/>
<dbReference type="AlphaFoldDB" id="A0A9D1R8K5"/>
<sequence>MTYHQFVQAVEERVRGCVKGNHAVRVHTAQKNNGVWRKGITIEEKGINVSPTIYLEEYYQQFRRGISLESITADILKLYGELRFQTPWRGERLRIYQDVRDKIVYRLISRKRNQELLKEIPYVPYLDLAIVFAVILEIDPHGIATMLIRKEQLREWGIEKEEVYRQACENTWKILPVDFQTMRALIEELTMVLWRENELKLCVLTNQIKKYGAAAVLYEGQLEAVGQLLGENYYVLPSSVHEMLILPESCAPEVEQMNQMIAEINEAVVDPEEVLGDHVYYYDREKKEICWESAQ</sequence>
<gene>
    <name evidence="1" type="ORF">H9873_01280</name>
</gene>
<comment type="caution">
    <text evidence="1">The sequence shown here is derived from an EMBL/GenBank/DDBJ whole genome shotgun (WGS) entry which is preliminary data.</text>
</comment>
<accession>A0A9D1R8K5</accession>
<organism evidence="1 2">
    <name type="scientific">Candidatus Dorea gallistercoris</name>
    <dbReference type="NCBI Taxonomy" id="2838542"/>
    <lineage>
        <taxon>Bacteria</taxon>
        <taxon>Bacillati</taxon>
        <taxon>Bacillota</taxon>
        <taxon>Clostridia</taxon>
        <taxon>Lachnospirales</taxon>
        <taxon>Lachnospiraceae</taxon>
        <taxon>Dorea</taxon>
    </lineage>
</organism>
<dbReference type="EMBL" id="DXGF01000023">
    <property type="protein sequence ID" value="HIW82944.1"/>
    <property type="molecule type" value="Genomic_DNA"/>
</dbReference>
<reference evidence="1" key="2">
    <citation type="submission" date="2021-04" db="EMBL/GenBank/DDBJ databases">
        <authorList>
            <person name="Gilroy R."/>
        </authorList>
    </citation>
    <scope>NUCLEOTIDE SEQUENCE</scope>
    <source>
        <strain evidence="1">ChiSxjej1B13-11762</strain>
    </source>
</reference>
<dbReference type="InterPro" id="IPR043743">
    <property type="entry name" value="DUF5688"/>
</dbReference>
<name>A0A9D1R8K5_9FIRM</name>
<evidence type="ECO:0000313" key="1">
    <source>
        <dbReference type="EMBL" id="HIW82944.1"/>
    </source>
</evidence>
<reference evidence="1" key="1">
    <citation type="journal article" date="2021" name="PeerJ">
        <title>Extensive microbial diversity within the chicken gut microbiome revealed by metagenomics and culture.</title>
        <authorList>
            <person name="Gilroy R."/>
            <person name="Ravi A."/>
            <person name="Getino M."/>
            <person name="Pursley I."/>
            <person name="Horton D.L."/>
            <person name="Alikhan N.F."/>
            <person name="Baker D."/>
            <person name="Gharbi K."/>
            <person name="Hall N."/>
            <person name="Watson M."/>
            <person name="Adriaenssens E.M."/>
            <person name="Foster-Nyarko E."/>
            <person name="Jarju S."/>
            <person name="Secka A."/>
            <person name="Antonio M."/>
            <person name="Oren A."/>
            <person name="Chaudhuri R.R."/>
            <person name="La Ragione R."/>
            <person name="Hildebrand F."/>
            <person name="Pallen M.J."/>
        </authorList>
    </citation>
    <scope>NUCLEOTIDE SEQUENCE</scope>
    <source>
        <strain evidence="1">ChiSxjej1B13-11762</strain>
    </source>
</reference>